<keyword evidence="5" id="KW-0067">ATP-binding</keyword>
<dbReference type="OrthoDB" id="2195431at2759"/>
<dbReference type="CDD" id="cd00009">
    <property type="entry name" value="AAA"/>
    <property type="match status" value="1"/>
</dbReference>
<dbReference type="CDD" id="cd18140">
    <property type="entry name" value="HLD_clamp_RFC"/>
    <property type="match status" value="1"/>
</dbReference>
<dbReference type="Gene3D" id="3.40.50.300">
    <property type="entry name" value="P-loop containing nucleotide triphosphate hydrolases"/>
    <property type="match status" value="1"/>
</dbReference>
<accession>A0A250WSZ7</accession>
<evidence type="ECO:0000313" key="12">
    <source>
        <dbReference type="EMBL" id="GAX73943.1"/>
    </source>
</evidence>
<evidence type="ECO:0000256" key="4">
    <source>
        <dbReference type="ARBA" id="ARBA00022741"/>
    </source>
</evidence>
<keyword evidence="4" id="KW-0547">Nucleotide-binding</keyword>
<protein>
    <recommendedName>
        <fullName evidence="11">AAA+ ATPase domain-containing protein</fullName>
    </recommendedName>
</protein>
<dbReference type="PANTHER" id="PTHR46765:SF1">
    <property type="entry name" value="P-LOOP CONTAINING NUCLEOSIDE TRIPHOSPHATE HYDROLASES SUPERFAMILY PROTEIN"/>
    <property type="match status" value="1"/>
</dbReference>
<reference evidence="12 13" key="1">
    <citation type="submission" date="2017-08" db="EMBL/GenBank/DDBJ databases">
        <title>Acidophilic green algal genome provides insights into adaptation to an acidic environment.</title>
        <authorList>
            <person name="Hirooka S."/>
            <person name="Hirose Y."/>
            <person name="Kanesaki Y."/>
            <person name="Higuchi S."/>
            <person name="Fujiwara T."/>
            <person name="Onuma R."/>
            <person name="Era A."/>
            <person name="Ohbayashi R."/>
            <person name="Uzuka A."/>
            <person name="Nozaki H."/>
            <person name="Yoshikawa H."/>
            <person name="Miyagishima S.Y."/>
        </authorList>
    </citation>
    <scope>NUCLEOTIDE SEQUENCE [LARGE SCALE GENOMIC DNA]</scope>
    <source>
        <strain evidence="12 13">NIES-2499</strain>
    </source>
</reference>
<evidence type="ECO:0000256" key="1">
    <source>
        <dbReference type="ARBA" id="ARBA00004123"/>
    </source>
</evidence>
<evidence type="ECO:0000256" key="10">
    <source>
        <dbReference type="SAM" id="MobiDB-lite"/>
    </source>
</evidence>
<dbReference type="InterPro" id="IPR003593">
    <property type="entry name" value="AAA+_ATPase"/>
</dbReference>
<comment type="subcellular location">
    <subcellularLocation>
        <location evidence="1">Nucleus</location>
    </subcellularLocation>
</comment>
<organism evidence="12 13">
    <name type="scientific">Chlamydomonas eustigma</name>
    <dbReference type="NCBI Taxonomy" id="1157962"/>
    <lineage>
        <taxon>Eukaryota</taxon>
        <taxon>Viridiplantae</taxon>
        <taxon>Chlorophyta</taxon>
        <taxon>core chlorophytes</taxon>
        <taxon>Chlorophyceae</taxon>
        <taxon>CS clade</taxon>
        <taxon>Chlamydomonadales</taxon>
        <taxon>Chlamydomonadaceae</taxon>
        <taxon>Chlamydomonas</taxon>
    </lineage>
</organism>
<dbReference type="InterPro" id="IPR047854">
    <property type="entry name" value="RFC_lid"/>
</dbReference>
<sequence>MTDPSASDAIEEEDALEAELFKRLGQQSIPSQSLTSFQSAIGPGIQVPASQCNVPETMFGGQMDHLPGICDTTPQIVTSSFDIADTEMELEVMRRCEEAANGRIDSIENFEIPFKANAELQSYEQKIFSEAPTVFSGSPPPNTQVEFDESLPPEMELELQRRLQAQLVESQNDGRLGQPSQAGLEEDEDAPEIDMDDVEDYLAMQGCVPEAPEESEEEGMVCGQRPLASEAVTSSSSKRAGNLQDPQILPLVSTTATLINDGPLSKRAKLTGAGQIKASEVRGKGLNAGTAADDLIHQIFSEEEEDVCVEDQNERGLCSNIPRRLAMDVAGPCMSVTSALSGCRVYCTKGDNDINSLEERSTRMGRPSQFTSFLDKPVSVLIRQLDDERLAQVLSESEKASHAVREISAFALEGDLELGAQETPIEVGHDTAHVQERQLWVNKYEPRSFSSLLSDEATNREVAKWIKSWDSSSPALCSLSALGAKGGNSAMGRGSWGQRGSKQALGYGQDRKQEQAERLLLISGPPGLGKTTLAHVVAKHCGYHPFEINASDDRSAASLTQKVKDAVQMQAVVGGGRPNCVIIDEIDGATGGTEGSSAITALLRIASSGTRGEEAGSSASISKDYSPERHAAANKTLRSSNGRRDRQSTLRRPIICICNDLYAPALRPLREAARLIHFRAPNRERLLSRLLYICEKEGVRADKQALGALCDRTECDIRCCINTLQFMARQHHQKITLRSVEQIAIGAKDATKGAFSLWNYLLQARSSHRSSVAAVGRCGGGGGSGAGMRMMSLWDSLNMFGEQELVLNGLFENLHSVRFIDINFKKTSSMADRLSEADSLLRRVRQNNEYNMMQYIVPQLLYCHLTAAQPERPKIVWPKAQAEASRKQATSVEVIRSWFNAVTPAVAQAHSRACLSLEVLPALKHILSPPIRALSAHLLSPEEHIMLMNTVGVLLDYSLSYDLAVAATQESQGSHRPGMRPVAESRHAVRALPLKPAVDMLHVFSEEASSCGQQQAASSAIGRASGPHAAAARQLPLVLRQMITQQANQEAIRRAEVIRNRGLDCEAQLPVEEGQPLGDKGETLMTTHIKQGPSLIANGNKQQGSHALPVKRPKSIPPAVNKPVKENWLDVLRQKSQGSRRPQKRAAVKSEAATDSEASHNNQELALRASCNNGQIADFEGKTSTILSAGDMQFTVLYRFNEGYTNAVKKPLLIRDLL</sequence>
<dbReference type="EMBL" id="BEGY01000005">
    <property type="protein sequence ID" value="GAX73943.1"/>
    <property type="molecule type" value="Genomic_DNA"/>
</dbReference>
<feature type="region of interest" description="Disordered" evidence="10">
    <location>
        <begin position="1094"/>
        <end position="1123"/>
    </location>
</feature>
<dbReference type="GO" id="GO:0005524">
    <property type="term" value="F:ATP binding"/>
    <property type="evidence" value="ECO:0007669"/>
    <property type="project" value="UniProtKB-KW"/>
</dbReference>
<feature type="domain" description="AAA+ ATPase" evidence="11">
    <location>
        <begin position="516"/>
        <end position="682"/>
    </location>
</feature>
<dbReference type="InterPro" id="IPR027417">
    <property type="entry name" value="P-loop_NTPase"/>
</dbReference>
<feature type="region of interest" description="Disordered" evidence="10">
    <location>
        <begin position="171"/>
        <end position="191"/>
    </location>
</feature>
<dbReference type="SUPFAM" id="SSF52540">
    <property type="entry name" value="P-loop containing nucleoside triphosphate hydrolases"/>
    <property type="match status" value="1"/>
</dbReference>
<evidence type="ECO:0000259" key="11">
    <source>
        <dbReference type="SMART" id="SM00382"/>
    </source>
</evidence>
<dbReference type="GO" id="GO:0003677">
    <property type="term" value="F:DNA binding"/>
    <property type="evidence" value="ECO:0007669"/>
    <property type="project" value="UniProtKB-KW"/>
</dbReference>
<evidence type="ECO:0000256" key="2">
    <source>
        <dbReference type="ARBA" id="ARBA00011480"/>
    </source>
</evidence>
<dbReference type="STRING" id="1157962.A0A250WSZ7"/>
<dbReference type="GO" id="GO:0006260">
    <property type="term" value="P:DNA replication"/>
    <property type="evidence" value="ECO:0007669"/>
    <property type="project" value="UniProtKB-KW"/>
</dbReference>
<keyword evidence="8" id="KW-0131">Cell cycle</keyword>
<evidence type="ECO:0000256" key="7">
    <source>
        <dbReference type="ARBA" id="ARBA00023242"/>
    </source>
</evidence>
<evidence type="ECO:0000256" key="8">
    <source>
        <dbReference type="ARBA" id="ARBA00023306"/>
    </source>
</evidence>
<keyword evidence="13" id="KW-1185">Reference proteome</keyword>
<name>A0A250WSZ7_9CHLO</name>
<dbReference type="InterPro" id="IPR053016">
    <property type="entry name" value="CTF18-RFC_complex"/>
</dbReference>
<dbReference type="InterPro" id="IPR003959">
    <property type="entry name" value="ATPase_AAA_core"/>
</dbReference>
<evidence type="ECO:0000256" key="9">
    <source>
        <dbReference type="ARBA" id="ARBA00043975"/>
    </source>
</evidence>
<proteinExistence type="inferred from homology"/>
<gene>
    <name evidence="12" type="ORF">CEUSTIGMA_g1393.t1</name>
</gene>
<feature type="region of interest" description="Disordered" evidence="10">
    <location>
        <begin position="612"/>
        <end position="646"/>
    </location>
</feature>
<evidence type="ECO:0000313" key="13">
    <source>
        <dbReference type="Proteomes" id="UP000232323"/>
    </source>
</evidence>
<feature type="compositionally biased region" description="Polar residues" evidence="10">
    <location>
        <begin position="171"/>
        <end position="181"/>
    </location>
</feature>
<comment type="subunit">
    <text evidence="2">Heterotetramer of subunits RFC2, RFC3, RFC4 and RFC5 that can form a complex with RFC1.</text>
</comment>
<keyword evidence="6" id="KW-0238">DNA-binding</keyword>
<dbReference type="AlphaFoldDB" id="A0A250WSZ7"/>
<evidence type="ECO:0000256" key="6">
    <source>
        <dbReference type="ARBA" id="ARBA00023125"/>
    </source>
</evidence>
<comment type="caution">
    <text evidence="12">The sequence shown here is derived from an EMBL/GenBank/DDBJ whole genome shotgun (WGS) entry which is preliminary data.</text>
</comment>
<evidence type="ECO:0000256" key="5">
    <source>
        <dbReference type="ARBA" id="ARBA00022840"/>
    </source>
</evidence>
<feature type="region of interest" description="Disordered" evidence="10">
    <location>
        <begin position="1135"/>
        <end position="1161"/>
    </location>
</feature>
<keyword evidence="3" id="KW-0235">DNA replication</keyword>
<dbReference type="Pfam" id="PF00004">
    <property type="entry name" value="AAA"/>
    <property type="match status" value="1"/>
</dbReference>
<comment type="similarity">
    <text evidence="9">Belongs to the activator 1 small subunits family. CTF18 subfamily.</text>
</comment>
<keyword evidence="7" id="KW-0539">Nucleus</keyword>
<dbReference type="SMART" id="SM00382">
    <property type="entry name" value="AAA"/>
    <property type="match status" value="1"/>
</dbReference>
<dbReference type="Gene3D" id="1.10.8.60">
    <property type="match status" value="1"/>
</dbReference>
<feature type="region of interest" description="Disordered" evidence="10">
    <location>
        <begin position="488"/>
        <end position="507"/>
    </location>
</feature>
<dbReference type="Proteomes" id="UP000232323">
    <property type="component" value="Unassembled WGS sequence"/>
</dbReference>
<dbReference type="GO" id="GO:0005634">
    <property type="term" value="C:nucleus"/>
    <property type="evidence" value="ECO:0007669"/>
    <property type="project" value="UniProtKB-SubCell"/>
</dbReference>
<dbReference type="PANTHER" id="PTHR46765">
    <property type="entry name" value="P-LOOP CONTAINING NUCLEOSIDE TRIPHOSPHATE HYDROLASES SUPERFAMILY PROTEIN"/>
    <property type="match status" value="1"/>
</dbReference>
<evidence type="ECO:0000256" key="3">
    <source>
        <dbReference type="ARBA" id="ARBA00022705"/>
    </source>
</evidence>
<dbReference type="GO" id="GO:0016887">
    <property type="term" value="F:ATP hydrolysis activity"/>
    <property type="evidence" value="ECO:0007669"/>
    <property type="project" value="InterPro"/>
</dbReference>